<keyword evidence="9" id="KW-1185">Reference proteome</keyword>
<protein>
    <submittedName>
        <fullName evidence="8">Cytochrome P450</fullName>
    </submittedName>
</protein>
<comment type="similarity">
    <text evidence="1 7">Belongs to the cytochrome P450 family.</text>
</comment>
<evidence type="ECO:0000256" key="2">
    <source>
        <dbReference type="ARBA" id="ARBA00022617"/>
    </source>
</evidence>
<dbReference type="Proteomes" id="UP000540656">
    <property type="component" value="Unassembled WGS sequence"/>
</dbReference>
<evidence type="ECO:0000256" key="7">
    <source>
        <dbReference type="RuleBase" id="RU000461"/>
    </source>
</evidence>
<dbReference type="PRINTS" id="PR00359">
    <property type="entry name" value="BP450"/>
</dbReference>
<keyword evidence="6 7" id="KW-0503">Monooxygenase</keyword>
<dbReference type="Gene3D" id="1.10.630.10">
    <property type="entry name" value="Cytochrome P450"/>
    <property type="match status" value="1"/>
</dbReference>
<evidence type="ECO:0000256" key="3">
    <source>
        <dbReference type="ARBA" id="ARBA00022723"/>
    </source>
</evidence>
<keyword evidence="5 7" id="KW-0408">Iron</keyword>
<evidence type="ECO:0000256" key="4">
    <source>
        <dbReference type="ARBA" id="ARBA00023002"/>
    </source>
</evidence>
<dbReference type="GO" id="GO:0005506">
    <property type="term" value="F:iron ion binding"/>
    <property type="evidence" value="ECO:0007669"/>
    <property type="project" value="InterPro"/>
</dbReference>
<dbReference type="GO" id="GO:0016705">
    <property type="term" value="F:oxidoreductase activity, acting on paired donors, with incorporation or reduction of molecular oxygen"/>
    <property type="evidence" value="ECO:0007669"/>
    <property type="project" value="InterPro"/>
</dbReference>
<keyword evidence="3 7" id="KW-0479">Metal-binding</keyword>
<dbReference type="InterPro" id="IPR001128">
    <property type="entry name" value="Cyt_P450"/>
</dbReference>
<keyword evidence="4 7" id="KW-0560">Oxidoreductase</keyword>
<accession>A0A7Y9S1N4</accession>
<dbReference type="PRINTS" id="PR00385">
    <property type="entry name" value="P450"/>
</dbReference>
<dbReference type="CDD" id="cd11030">
    <property type="entry name" value="CYP105-like"/>
    <property type="match status" value="1"/>
</dbReference>
<evidence type="ECO:0000256" key="1">
    <source>
        <dbReference type="ARBA" id="ARBA00010617"/>
    </source>
</evidence>
<dbReference type="RefSeq" id="WP_179503573.1">
    <property type="nucleotide sequence ID" value="NZ_JACCAA010000001.1"/>
</dbReference>
<dbReference type="PANTHER" id="PTHR46696:SF6">
    <property type="entry name" value="P450, PUTATIVE (EUROFUNG)-RELATED"/>
    <property type="match status" value="1"/>
</dbReference>
<dbReference type="GO" id="GO:0004497">
    <property type="term" value="F:monooxygenase activity"/>
    <property type="evidence" value="ECO:0007669"/>
    <property type="project" value="UniProtKB-KW"/>
</dbReference>
<dbReference type="PROSITE" id="PS00086">
    <property type="entry name" value="CYTOCHROME_P450"/>
    <property type="match status" value="1"/>
</dbReference>
<organism evidence="8 9">
    <name type="scientific">Nocardioides daedukensis</name>
    <dbReference type="NCBI Taxonomy" id="634462"/>
    <lineage>
        <taxon>Bacteria</taxon>
        <taxon>Bacillati</taxon>
        <taxon>Actinomycetota</taxon>
        <taxon>Actinomycetes</taxon>
        <taxon>Propionibacteriales</taxon>
        <taxon>Nocardioidaceae</taxon>
        <taxon>Nocardioides</taxon>
    </lineage>
</organism>
<evidence type="ECO:0000256" key="6">
    <source>
        <dbReference type="ARBA" id="ARBA00023033"/>
    </source>
</evidence>
<gene>
    <name evidence="8" type="ORF">BJ980_003590</name>
</gene>
<dbReference type="InterPro" id="IPR036396">
    <property type="entry name" value="Cyt_P450_sf"/>
</dbReference>
<proteinExistence type="inferred from homology"/>
<evidence type="ECO:0000256" key="5">
    <source>
        <dbReference type="ARBA" id="ARBA00023004"/>
    </source>
</evidence>
<keyword evidence="2 7" id="KW-0349">Heme</keyword>
<dbReference type="InterPro" id="IPR017972">
    <property type="entry name" value="Cyt_P450_CS"/>
</dbReference>
<dbReference type="PANTHER" id="PTHR46696">
    <property type="entry name" value="P450, PUTATIVE (EUROFUNG)-RELATED"/>
    <property type="match status" value="1"/>
</dbReference>
<dbReference type="Pfam" id="PF00067">
    <property type="entry name" value="p450"/>
    <property type="match status" value="1"/>
</dbReference>
<dbReference type="FunFam" id="1.10.630.10:FF:000018">
    <property type="entry name" value="Cytochrome P450 monooxygenase"/>
    <property type="match status" value="1"/>
</dbReference>
<dbReference type="SUPFAM" id="SSF48264">
    <property type="entry name" value="Cytochrome P450"/>
    <property type="match status" value="1"/>
</dbReference>
<dbReference type="EMBL" id="JACCAA010000001">
    <property type="protein sequence ID" value="NYG60667.1"/>
    <property type="molecule type" value="Genomic_DNA"/>
</dbReference>
<dbReference type="GO" id="GO:0020037">
    <property type="term" value="F:heme binding"/>
    <property type="evidence" value="ECO:0007669"/>
    <property type="project" value="InterPro"/>
</dbReference>
<evidence type="ECO:0000313" key="9">
    <source>
        <dbReference type="Proteomes" id="UP000540656"/>
    </source>
</evidence>
<sequence>MTQIKRRVLGAVRGVLLRILPSPDIDLSRLDRIPESLGWPLRRDGFDPQPRLAEIREQEPVHHLTSMMGMSVWLVTGVDEGRTVLQDPSYSTDIRPYVGSKGAADGDIGGLGFTDPPDHTRLRRLITPEFTMRRLARMRPMVERIVEQQLDEIAAAGEVVDLVPTFGFPVPFLVICELLGLPDHDRQTFMELGTARFDVSQGGVGSLGAISESREFLKEATRRQRAEPGPGLIGQIIREHGDEINDYDLAGLADGVFNGGMETSASMLAMGTAVLLNDRKSWDRLRTEPELVDPVVEELLRYLSVVQVAFPRFAREDVMVGDKQVHKGDVVLVSIPGVNRDGAFGDRPEDFNPERESSRSHLAFGHGLHRCVGAELARMELRIAFPALSKRFPDMQLAVEDPADHGFRESSIVYGVESVPVRPGREARGGMPAAGVGFTRP</sequence>
<dbReference type="InterPro" id="IPR002397">
    <property type="entry name" value="Cyt_P450_B"/>
</dbReference>
<evidence type="ECO:0000313" key="8">
    <source>
        <dbReference type="EMBL" id="NYG60667.1"/>
    </source>
</evidence>
<name>A0A7Y9S1N4_9ACTN</name>
<comment type="caution">
    <text evidence="8">The sequence shown here is derived from an EMBL/GenBank/DDBJ whole genome shotgun (WGS) entry which is preliminary data.</text>
</comment>
<dbReference type="AlphaFoldDB" id="A0A7Y9S1N4"/>
<reference evidence="8 9" key="1">
    <citation type="submission" date="2020-07" db="EMBL/GenBank/DDBJ databases">
        <title>Sequencing the genomes of 1000 actinobacteria strains.</title>
        <authorList>
            <person name="Klenk H.-P."/>
        </authorList>
    </citation>
    <scope>NUCLEOTIDE SEQUENCE [LARGE SCALE GENOMIC DNA]</scope>
    <source>
        <strain evidence="8 9">DSM 23819</strain>
    </source>
</reference>